<dbReference type="Proteomes" id="UP000690515">
    <property type="component" value="Unassembled WGS sequence"/>
</dbReference>
<evidence type="ECO:0000313" key="2">
    <source>
        <dbReference type="Proteomes" id="UP000690515"/>
    </source>
</evidence>
<keyword evidence="2" id="KW-1185">Reference proteome</keyword>
<name>A0ABS5ZAG6_9GAMM</name>
<reference evidence="1 2" key="1">
    <citation type="submission" date="2021-04" db="EMBL/GenBank/DDBJ databases">
        <authorList>
            <person name="Pira H."/>
            <person name="Risdian C."/>
            <person name="Wink J."/>
        </authorList>
    </citation>
    <scope>NUCLEOTIDE SEQUENCE [LARGE SCALE GENOMIC DNA]</scope>
    <source>
        <strain evidence="1 2">WH53</strain>
    </source>
</reference>
<organism evidence="1 2">
    <name type="scientific">Zooshikella harenae</name>
    <dbReference type="NCBI Taxonomy" id="2827238"/>
    <lineage>
        <taxon>Bacteria</taxon>
        <taxon>Pseudomonadati</taxon>
        <taxon>Pseudomonadota</taxon>
        <taxon>Gammaproteobacteria</taxon>
        <taxon>Oceanospirillales</taxon>
        <taxon>Zooshikellaceae</taxon>
        <taxon>Zooshikella</taxon>
    </lineage>
</organism>
<protein>
    <submittedName>
        <fullName evidence="1">Uncharacterized protein</fullName>
    </submittedName>
</protein>
<evidence type="ECO:0000313" key="1">
    <source>
        <dbReference type="EMBL" id="MBU2711051.1"/>
    </source>
</evidence>
<dbReference type="EMBL" id="JAGSOY010000014">
    <property type="protein sequence ID" value="MBU2711051.1"/>
    <property type="molecule type" value="Genomic_DNA"/>
</dbReference>
<proteinExistence type="predicted"/>
<sequence length="46" mass="5386">MENTVLTVGATSTFNHPLIWPLLVEAIEDEKELEEQLKIEERYNLE</sequence>
<accession>A0ABS5ZAG6</accession>
<gene>
    <name evidence="1" type="ORF">KCG35_08265</name>
</gene>
<comment type="caution">
    <text evidence="1">The sequence shown here is derived from an EMBL/GenBank/DDBJ whole genome shotgun (WGS) entry which is preliminary data.</text>
</comment>
<dbReference type="RefSeq" id="WP_215819216.1">
    <property type="nucleotide sequence ID" value="NZ_JAGSOY010000014.1"/>
</dbReference>